<sequence>MADPSPHQMVSCPYNKAHQIEHYRMHIHLQKCRKQYPNCKKVSCPFDSTHMVNEMELDHHVRTCPKRELLDQQMYIIDNDHRPVVELQQPPPIRCEENWDDDACSSSYVPDPAKMPSHIIKKVKGATPSERRKARMEAIANFKPRE</sequence>
<feature type="domain" description="CHHC U11-48K-type" evidence="4">
    <location>
        <begin position="41"/>
        <end position="68"/>
    </location>
</feature>
<evidence type="ECO:0000313" key="6">
    <source>
        <dbReference type="Proteomes" id="UP001153954"/>
    </source>
</evidence>
<dbReference type="GO" id="GO:0008270">
    <property type="term" value="F:zinc ion binding"/>
    <property type="evidence" value="ECO:0007669"/>
    <property type="project" value="UniProtKB-KW"/>
</dbReference>
<evidence type="ECO:0000259" key="4">
    <source>
        <dbReference type="PROSITE" id="PS51800"/>
    </source>
</evidence>
<evidence type="ECO:0000313" key="5">
    <source>
        <dbReference type="EMBL" id="CAH2083703.1"/>
    </source>
</evidence>
<dbReference type="PROSITE" id="PS51800">
    <property type="entry name" value="ZF_CHHC_U11_48K"/>
    <property type="match status" value="2"/>
</dbReference>
<protein>
    <recommendedName>
        <fullName evidence="4">CHHC U11-48K-type domain-containing protein</fullName>
    </recommendedName>
</protein>
<comment type="caution">
    <text evidence="5">The sequence shown here is derived from an EMBL/GenBank/DDBJ whole genome shotgun (WGS) entry which is preliminary data.</text>
</comment>
<dbReference type="EMBL" id="CAKOGL010000001">
    <property type="protein sequence ID" value="CAH2083703.1"/>
    <property type="molecule type" value="Genomic_DNA"/>
</dbReference>
<dbReference type="PANTHER" id="PTHR21402:SF5">
    <property type="entry name" value="GAMETOCYTE SPECIFIC FACTOR 1"/>
    <property type="match status" value="1"/>
</dbReference>
<organism evidence="5 6">
    <name type="scientific">Euphydryas editha</name>
    <name type="common">Edith's checkerspot</name>
    <dbReference type="NCBI Taxonomy" id="104508"/>
    <lineage>
        <taxon>Eukaryota</taxon>
        <taxon>Metazoa</taxon>
        <taxon>Ecdysozoa</taxon>
        <taxon>Arthropoda</taxon>
        <taxon>Hexapoda</taxon>
        <taxon>Insecta</taxon>
        <taxon>Pterygota</taxon>
        <taxon>Neoptera</taxon>
        <taxon>Endopterygota</taxon>
        <taxon>Lepidoptera</taxon>
        <taxon>Glossata</taxon>
        <taxon>Ditrysia</taxon>
        <taxon>Papilionoidea</taxon>
        <taxon>Nymphalidae</taxon>
        <taxon>Nymphalinae</taxon>
        <taxon>Euphydryas</taxon>
    </lineage>
</organism>
<evidence type="ECO:0000256" key="3">
    <source>
        <dbReference type="ARBA" id="ARBA00022833"/>
    </source>
</evidence>
<keyword evidence="2" id="KW-0863">Zinc-finger</keyword>
<dbReference type="SUPFAM" id="SSF57667">
    <property type="entry name" value="beta-beta-alpha zinc fingers"/>
    <property type="match status" value="1"/>
</dbReference>
<keyword evidence="1" id="KW-0479">Metal-binding</keyword>
<evidence type="ECO:0000256" key="1">
    <source>
        <dbReference type="ARBA" id="ARBA00022723"/>
    </source>
</evidence>
<proteinExistence type="predicted"/>
<dbReference type="Proteomes" id="UP001153954">
    <property type="component" value="Unassembled WGS sequence"/>
</dbReference>
<keyword evidence="3" id="KW-0862">Zinc</keyword>
<evidence type="ECO:0000256" key="2">
    <source>
        <dbReference type="ARBA" id="ARBA00022771"/>
    </source>
</evidence>
<dbReference type="PANTHER" id="PTHR21402">
    <property type="entry name" value="GAMETOCYTE SPECIFIC FACTOR 1-RELATED"/>
    <property type="match status" value="1"/>
</dbReference>
<gene>
    <name evidence="5" type="ORF">EEDITHA_LOCUS347</name>
</gene>
<keyword evidence="6" id="KW-1185">Reference proteome</keyword>
<dbReference type="InterPro" id="IPR051591">
    <property type="entry name" value="UPF0224_FAM112_RNA_Proc"/>
</dbReference>
<dbReference type="InterPro" id="IPR036236">
    <property type="entry name" value="Znf_C2H2_sf"/>
</dbReference>
<dbReference type="Pfam" id="PF05253">
    <property type="entry name" value="zf-U11-48K"/>
    <property type="match status" value="2"/>
</dbReference>
<name>A0AAU9TCA9_EUPED</name>
<dbReference type="InterPro" id="IPR022776">
    <property type="entry name" value="TRM13/UPF0224_CHHC_Znf_dom"/>
</dbReference>
<accession>A0AAU9TCA9</accession>
<reference evidence="5" key="1">
    <citation type="submission" date="2022-03" db="EMBL/GenBank/DDBJ databases">
        <authorList>
            <person name="Tunstrom K."/>
        </authorList>
    </citation>
    <scope>NUCLEOTIDE SEQUENCE</scope>
</reference>
<feature type="domain" description="CHHC U11-48K-type" evidence="4">
    <location>
        <begin position="9"/>
        <end position="36"/>
    </location>
</feature>
<dbReference type="AlphaFoldDB" id="A0AAU9TCA9"/>